<dbReference type="PANTHER" id="PTHR47447:SF28">
    <property type="entry name" value="PENTACOTRIPEPTIDE-REPEAT REGION OF PRORP DOMAIN-CONTAINING PROTEIN"/>
    <property type="match status" value="1"/>
</dbReference>
<feature type="compositionally biased region" description="Basic residues" evidence="3">
    <location>
        <begin position="272"/>
        <end position="281"/>
    </location>
</feature>
<dbReference type="PROSITE" id="PS51375">
    <property type="entry name" value="PPR"/>
    <property type="match status" value="1"/>
</dbReference>
<gene>
    <name evidence="4" type="ORF">RMAR00112_LOCUS32206</name>
    <name evidence="5" type="ORF">RMAR00112_LOCUS32207</name>
</gene>
<dbReference type="AlphaFoldDB" id="A0A7S3A8X5"/>
<evidence type="ECO:0000256" key="3">
    <source>
        <dbReference type="SAM" id="MobiDB-lite"/>
    </source>
</evidence>
<dbReference type="EMBL" id="HBHW01041791">
    <property type="protein sequence ID" value="CAE0064134.1"/>
    <property type="molecule type" value="Transcribed_RNA"/>
</dbReference>
<organism evidence="5">
    <name type="scientific">Rhodosorus marinus</name>
    <dbReference type="NCBI Taxonomy" id="101924"/>
    <lineage>
        <taxon>Eukaryota</taxon>
        <taxon>Rhodophyta</taxon>
        <taxon>Stylonematophyceae</taxon>
        <taxon>Stylonematales</taxon>
        <taxon>Stylonemataceae</taxon>
        <taxon>Rhodosorus</taxon>
    </lineage>
</organism>
<accession>A0A7S3A8X5</accession>
<protein>
    <recommendedName>
        <fullName evidence="6">Pentacotripeptide-repeat region of PRORP domain-containing protein</fullName>
    </recommendedName>
</protein>
<evidence type="ECO:0000313" key="5">
    <source>
        <dbReference type="EMBL" id="CAE0064135.1"/>
    </source>
</evidence>
<evidence type="ECO:0000256" key="1">
    <source>
        <dbReference type="ARBA" id="ARBA00022737"/>
    </source>
</evidence>
<feature type="repeat" description="PPR" evidence="2">
    <location>
        <begin position="110"/>
        <end position="144"/>
    </location>
</feature>
<reference evidence="5" key="1">
    <citation type="submission" date="2021-01" db="EMBL/GenBank/DDBJ databases">
        <authorList>
            <person name="Corre E."/>
            <person name="Pelletier E."/>
            <person name="Niang G."/>
            <person name="Scheremetjew M."/>
            <person name="Finn R."/>
            <person name="Kale V."/>
            <person name="Holt S."/>
            <person name="Cochrane G."/>
            <person name="Meng A."/>
            <person name="Brown T."/>
            <person name="Cohen L."/>
        </authorList>
    </citation>
    <scope>NUCLEOTIDE SEQUENCE</scope>
    <source>
        <strain evidence="5">CCMP 769</strain>
    </source>
</reference>
<name>A0A7S3A8X5_9RHOD</name>
<evidence type="ECO:0008006" key="6">
    <source>
        <dbReference type="Google" id="ProtNLM"/>
    </source>
</evidence>
<dbReference type="EMBL" id="HBHW01041792">
    <property type="protein sequence ID" value="CAE0064135.1"/>
    <property type="molecule type" value="Transcribed_RNA"/>
</dbReference>
<sequence>MAGRRALQSKISELVRTGDIEGVAGFVKHCRSDGMQEEEIDQLAAEVSVEAFLRSSRGPTLMSYLQRFSGSPKSQNYVFKESIKFLRRGRSFEAIDTVAEIMKMKNVPKDQEAFHLLIKNELENERHETAISLYEEMAKRNFTPTETTVKCLLNTMRHGNPRLLERQYLSLLRRGNITPSDKLVELFFTRLCRHTNGDFFNIIREHYFARQTTTEKMDGVFFDVFSRRGSYPIVRVQLMKKRAVRRRLQNANLGLINAAMFRASPWLGSSRSSHHRQKKRSPAPSRVLHPSNPVLCGLL</sequence>
<dbReference type="InterPro" id="IPR011990">
    <property type="entry name" value="TPR-like_helical_dom_sf"/>
</dbReference>
<dbReference type="Gene3D" id="1.25.40.10">
    <property type="entry name" value="Tetratricopeptide repeat domain"/>
    <property type="match status" value="1"/>
</dbReference>
<evidence type="ECO:0000313" key="4">
    <source>
        <dbReference type="EMBL" id="CAE0064134.1"/>
    </source>
</evidence>
<proteinExistence type="predicted"/>
<evidence type="ECO:0000256" key="2">
    <source>
        <dbReference type="PROSITE-ProRule" id="PRU00708"/>
    </source>
</evidence>
<feature type="region of interest" description="Disordered" evidence="3">
    <location>
        <begin position="269"/>
        <end position="292"/>
    </location>
</feature>
<dbReference type="InterPro" id="IPR002885">
    <property type="entry name" value="PPR_rpt"/>
</dbReference>
<dbReference type="PANTHER" id="PTHR47447">
    <property type="entry name" value="OS03G0856100 PROTEIN"/>
    <property type="match status" value="1"/>
</dbReference>
<keyword evidence="1" id="KW-0677">Repeat</keyword>